<name>A0A854QLP0_CRYNE</name>
<dbReference type="PROSITE" id="PS00841">
    <property type="entry name" value="XPG_1"/>
    <property type="match status" value="1"/>
</dbReference>
<keyword evidence="9" id="KW-0460">Magnesium</keyword>
<dbReference type="PRINTS" id="PR00853">
    <property type="entry name" value="XPGRADSUPER"/>
</dbReference>
<dbReference type="GO" id="GO:0006281">
    <property type="term" value="P:DNA repair"/>
    <property type="evidence" value="ECO:0007669"/>
    <property type="project" value="UniProtKB-KW"/>
</dbReference>
<keyword evidence="6" id="KW-0227">DNA damage</keyword>
<dbReference type="InterPro" id="IPR008918">
    <property type="entry name" value="HhH2"/>
</dbReference>
<evidence type="ECO:0000256" key="7">
    <source>
        <dbReference type="ARBA" id="ARBA00022801"/>
    </source>
</evidence>
<feature type="region of interest" description="Disordered" evidence="14">
    <location>
        <begin position="620"/>
        <end position="780"/>
    </location>
</feature>
<dbReference type="GO" id="GO:0035312">
    <property type="term" value="F:5'-3' DNA exonuclease activity"/>
    <property type="evidence" value="ECO:0007669"/>
    <property type="project" value="InterPro"/>
</dbReference>
<dbReference type="InterPro" id="IPR006085">
    <property type="entry name" value="XPG_DNA_repair_N"/>
</dbReference>
<keyword evidence="4" id="KW-0540">Nuclease</keyword>
<dbReference type="InterPro" id="IPR037315">
    <property type="entry name" value="EXO1_H3TH"/>
</dbReference>
<dbReference type="InterPro" id="IPR019974">
    <property type="entry name" value="XPG_CS"/>
</dbReference>
<evidence type="ECO:0000256" key="6">
    <source>
        <dbReference type="ARBA" id="ARBA00022763"/>
    </source>
</evidence>
<dbReference type="Gene3D" id="1.10.150.20">
    <property type="entry name" value="5' to 3' exonuclease, C-terminal subdomain"/>
    <property type="match status" value="1"/>
</dbReference>
<dbReference type="InterPro" id="IPR006084">
    <property type="entry name" value="XPG/Rad2"/>
</dbReference>
<evidence type="ECO:0000256" key="4">
    <source>
        <dbReference type="ARBA" id="ARBA00022722"/>
    </source>
</evidence>
<reference evidence="17 18" key="1">
    <citation type="submission" date="2017-06" db="EMBL/GenBank/DDBJ databases">
        <title>Global population genomics of the pathogenic fungus Cryptococcus neoformans var. grubii.</title>
        <authorList>
            <person name="Cuomo C."/>
            <person name="Litvintseva A."/>
            <person name="Chen Y."/>
            <person name="Young S."/>
            <person name="Zeng Q."/>
            <person name="Chapman S."/>
            <person name="Gujja S."/>
            <person name="Saif S."/>
            <person name="Birren B."/>
        </authorList>
    </citation>
    <scope>NUCLEOTIDE SEQUENCE [LARGE SCALE GENOMIC DNA]</scope>
    <source>
        <strain evidence="17 18">Tu259-1</strain>
    </source>
</reference>
<gene>
    <name evidence="17" type="ORF">C361_00886</name>
</gene>
<dbReference type="PANTHER" id="PTHR11081:SF65">
    <property type="entry name" value="DNA DAMAGE-INDUCIBLE PROTEIN DIN7-RELATED"/>
    <property type="match status" value="1"/>
</dbReference>
<comment type="subcellular location">
    <subcellularLocation>
        <location evidence="2">Nucleus</location>
    </subcellularLocation>
</comment>
<keyword evidence="5" id="KW-0479">Metal-binding</keyword>
<evidence type="ECO:0000259" key="15">
    <source>
        <dbReference type="SMART" id="SM00484"/>
    </source>
</evidence>
<evidence type="ECO:0000256" key="5">
    <source>
        <dbReference type="ARBA" id="ARBA00022723"/>
    </source>
</evidence>
<keyword evidence="13" id="KW-0539">Nucleus</keyword>
<dbReference type="GO" id="GO:0017108">
    <property type="term" value="F:5'-flap endonuclease activity"/>
    <property type="evidence" value="ECO:0007669"/>
    <property type="project" value="TreeGrafter"/>
</dbReference>
<dbReference type="PROSITE" id="PS00842">
    <property type="entry name" value="XPG_2"/>
    <property type="match status" value="1"/>
</dbReference>
<feature type="compositionally biased region" description="Gly residues" evidence="14">
    <location>
        <begin position="353"/>
        <end position="369"/>
    </location>
</feature>
<organism evidence="17 18">
    <name type="scientific">Cryptococcus neoformans Tu259-1</name>
    <dbReference type="NCBI Taxonomy" id="1230072"/>
    <lineage>
        <taxon>Eukaryota</taxon>
        <taxon>Fungi</taxon>
        <taxon>Dikarya</taxon>
        <taxon>Basidiomycota</taxon>
        <taxon>Agaricomycotina</taxon>
        <taxon>Tremellomycetes</taxon>
        <taxon>Tremellales</taxon>
        <taxon>Cryptococcaceae</taxon>
        <taxon>Cryptococcus</taxon>
        <taxon>Cryptococcus neoformans species complex</taxon>
    </lineage>
</organism>
<feature type="domain" description="XPG-I" evidence="15">
    <location>
        <begin position="138"/>
        <end position="208"/>
    </location>
</feature>
<comment type="caution">
    <text evidence="17">The sequence shown here is derived from an EMBL/GenBank/DDBJ whole genome shotgun (WGS) entry which is preliminary data.</text>
</comment>
<evidence type="ECO:0000256" key="13">
    <source>
        <dbReference type="ARBA" id="ARBA00023242"/>
    </source>
</evidence>
<feature type="compositionally biased region" description="Low complexity" evidence="14">
    <location>
        <begin position="711"/>
        <end position="721"/>
    </location>
</feature>
<feature type="compositionally biased region" description="Basic and acidic residues" evidence="14">
    <location>
        <begin position="752"/>
        <end position="763"/>
    </location>
</feature>
<feature type="region of interest" description="Disordered" evidence="14">
    <location>
        <begin position="796"/>
        <end position="816"/>
    </location>
</feature>
<dbReference type="SUPFAM" id="SSF47807">
    <property type="entry name" value="5' to 3' exonuclease, C-terminal subdomain"/>
    <property type="match status" value="1"/>
</dbReference>
<feature type="compositionally biased region" description="Polar residues" evidence="14">
    <location>
        <begin position="1001"/>
        <end position="1030"/>
    </location>
</feature>
<evidence type="ECO:0000313" key="18">
    <source>
        <dbReference type="Proteomes" id="UP000199727"/>
    </source>
</evidence>
<dbReference type="Pfam" id="PF00867">
    <property type="entry name" value="XPG_I"/>
    <property type="match status" value="1"/>
</dbReference>
<dbReference type="Proteomes" id="UP000199727">
    <property type="component" value="Unassembled WGS sequence"/>
</dbReference>
<evidence type="ECO:0000256" key="14">
    <source>
        <dbReference type="SAM" id="MobiDB-lite"/>
    </source>
</evidence>
<dbReference type="InterPro" id="IPR029060">
    <property type="entry name" value="PIN-like_dom_sf"/>
</dbReference>
<dbReference type="Gene3D" id="3.40.50.1010">
    <property type="entry name" value="5'-nuclease"/>
    <property type="match status" value="1"/>
</dbReference>
<feature type="compositionally biased region" description="Low complexity" evidence="14">
    <location>
        <begin position="552"/>
        <end position="571"/>
    </location>
</feature>
<feature type="compositionally biased region" description="Low complexity" evidence="14">
    <location>
        <begin position="515"/>
        <end position="526"/>
    </location>
</feature>
<sequence>MGISGLLPLLKEVSVHGHISEFKGKKLAVDGYVWLHRGAFGCAEGLVKGKKSTKFVEYAMYRVRFLRHHGIEPFLVFDGGPLPAKKGTEVSRAKSRSDNLEKARSLEAQGRIKEAKEAYTRCVDVTPEMAYQLIKALRAENVDYVVAPYEADAQLCFLEREGYVDGIITEDSDLLVFGCKRVIFKLDKDGQCVWIDRDRLAMVREFPMHGWTDMHFRRMAMLSGCDYLNSIPGIGIKTAHRLMRRFNSVEKLLQHIRLEGTYLVPPTYLSDFAQAELAFLYQRVYDPSLGRLVHLNPLPPTGSGFQLGEEGEKWVGVDVEEELARRMARGDVHPETRAEIVDDWPEFAGGGEGARSGGEGAGNGGGVGNVGEKRQAKAQAVHVQGPMDAFIMRLKKPKHRHPKHDCPDHANHEQQQTYSKLAPIHQPVGTYTSGASRLSDQLALRPLAENVMRDSEDGCTTEKVEVMSKFFGGRDKRQQVRKRQKEEVDGDGSEEKLELKWEEEEEEGGERIHSLSHSLTPTSTPTRIQQRRRSPSPAISSLISSSPPPPARIASQSFPSTQSCSPCPSPSLSPIISPSFSSCSRQKFMSQTQYITSPPAAECSSPPVLDFPLSSLAEEEQVKQEVNMGRPWKKETETFEPGSSFGTVVPPTSSPTVSLPLPLSPTLLQTHGLSGRRYEDATPALTGNSLPALNEVRLRPRSCPSALPYPQSQSQSRLQLQNVNAVKDSQPDPEDGDTHDRGSSPQMGMEDDNNKQGQIKDEDKSEESEKEQERKEKAKIVGGSWRAKWAFGGGLEIKGTPKIGARSTRVRSQTPKTVPVQKIGARGMRTLTLASSSTSSLVKRRETMSADASSRVLKNRPVNVVFPRREESEALRFGLATPTRAPSMTSVSASTTVEKGSMAAEGDGMEMNIKVAVKQFGFGSRGKGERIGLGASVHKEKKNMDGGAREEEEEDEKEEEGEGEDIGSFTPSPERKPLFSRFSVSASAPPRSLSSRDSRNEITATFSHPFTSRSHPKFNCNNGSNITLKDTSQRQQKQRQRQAKQQTRPGLSFVRDHDGSDDADENTYQQMNLPDRAKTPVSGTTLGRLERYRFEKVTVRK</sequence>
<dbReference type="InterPro" id="IPR044752">
    <property type="entry name" value="PIN-like_EXO1"/>
</dbReference>
<keyword evidence="10" id="KW-0267">Excision nuclease</keyword>
<keyword evidence="11" id="KW-0238">DNA-binding</keyword>
<dbReference type="EMBL" id="AMKT01000012">
    <property type="protein sequence ID" value="OXG28482.1"/>
    <property type="molecule type" value="Genomic_DNA"/>
</dbReference>
<keyword evidence="8 17" id="KW-0269">Exonuclease</keyword>
<dbReference type="SUPFAM" id="SSF88723">
    <property type="entry name" value="PIN domain-like"/>
    <property type="match status" value="1"/>
</dbReference>
<dbReference type="FunFam" id="3.40.50.1010:FF:000002">
    <property type="entry name" value="Exonuclease 1, putative"/>
    <property type="match status" value="1"/>
</dbReference>
<evidence type="ECO:0000256" key="3">
    <source>
        <dbReference type="ARBA" id="ARBA00010563"/>
    </source>
</evidence>
<evidence type="ECO:0000256" key="11">
    <source>
        <dbReference type="ARBA" id="ARBA00023125"/>
    </source>
</evidence>
<dbReference type="Pfam" id="PF00752">
    <property type="entry name" value="XPG_N"/>
    <property type="match status" value="1"/>
</dbReference>
<evidence type="ECO:0000259" key="16">
    <source>
        <dbReference type="SMART" id="SM00485"/>
    </source>
</evidence>
<dbReference type="OrthoDB" id="26491at2759"/>
<dbReference type="InterPro" id="IPR036279">
    <property type="entry name" value="5-3_exonuclease_C_sf"/>
</dbReference>
<keyword evidence="12" id="KW-0234">DNA repair</keyword>
<evidence type="ECO:0000256" key="2">
    <source>
        <dbReference type="ARBA" id="ARBA00004123"/>
    </source>
</evidence>
<keyword evidence="7" id="KW-0378">Hydrolase</keyword>
<feature type="compositionally biased region" description="Acidic residues" evidence="14">
    <location>
        <begin position="950"/>
        <end position="965"/>
    </location>
</feature>
<dbReference type="SMART" id="SM00484">
    <property type="entry name" value="XPGI"/>
    <property type="match status" value="1"/>
</dbReference>
<proteinExistence type="inferred from homology"/>
<feature type="region of interest" description="Disordered" evidence="14">
    <location>
        <begin position="353"/>
        <end position="374"/>
    </location>
</feature>
<evidence type="ECO:0000256" key="10">
    <source>
        <dbReference type="ARBA" id="ARBA00022881"/>
    </source>
</evidence>
<protein>
    <submittedName>
        <fullName evidence="17">Exonuclease 1</fullName>
    </submittedName>
</protein>
<comment type="cofactor">
    <cofactor evidence="1">
        <name>Mg(2+)</name>
        <dbReference type="ChEBI" id="CHEBI:18420"/>
    </cofactor>
</comment>
<evidence type="ECO:0000256" key="9">
    <source>
        <dbReference type="ARBA" id="ARBA00022842"/>
    </source>
</evidence>
<dbReference type="PANTHER" id="PTHR11081">
    <property type="entry name" value="FLAP ENDONUCLEASE FAMILY MEMBER"/>
    <property type="match status" value="1"/>
</dbReference>
<accession>A0A854QLP0</accession>
<dbReference type="SMART" id="SM00485">
    <property type="entry name" value="XPGN"/>
    <property type="match status" value="1"/>
</dbReference>
<evidence type="ECO:0000313" key="17">
    <source>
        <dbReference type="EMBL" id="OXG28482.1"/>
    </source>
</evidence>
<evidence type="ECO:0000256" key="8">
    <source>
        <dbReference type="ARBA" id="ARBA00022839"/>
    </source>
</evidence>
<feature type="compositionally biased region" description="Low complexity" evidence="14">
    <location>
        <begin position="647"/>
        <end position="668"/>
    </location>
</feature>
<dbReference type="CDD" id="cd09908">
    <property type="entry name" value="H3TH_EXO1"/>
    <property type="match status" value="1"/>
</dbReference>
<feature type="region of interest" description="Disordered" evidence="14">
    <location>
        <begin position="474"/>
        <end position="571"/>
    </location>
</feature>
<dbReference type="GO" id="GO:0003677">
    <property type="term" value="F:DNA binding"/>
    <property type="evidence" value="ECO:0007669"/>
    <property type="project" value="UniProtKB-KW"/>
</dbReference>
<comment type="similarity">
    <text evidence="3">Belongs to the XPG/RAD2 endonuclease family. EXO1 subfamily.</text>
</comment>
<feature type="compositionally biased region" description="Low complexity" evidence="14">
    <location>
        <begin position="535"/>
        <end position="545"/>
    </location>
</feature>
<dbReference type="SMART" id="SM00279">
    <property type="entry name" value="HhH2"/>
    <property type="match status" value="1"/>
</dbReference>
<dbReference type="FunFam" id="1.10.150.20:FF:000011">
    <property type="entry name" value="exonuclease 1"/>
    <property type="match status" value="1"/>
</dbReference>
<evidence type="ECO:0000256" key="1">
    <source>
        <dbReference type="ARBA" id="ARBA00001946"/>
    </source>
</evidence>
<evidence type="ECO:0000256" key="12">
    <source>
        <dbReference type="ARBA" id="ARBA00023204"/>
    </source>
</evidence>
<dbReference type="GO" id="GO:0005634">
    <property type="term" value="C:nucleus"/>
    <property type="evidence" value="ECO:0007669"/>
    <property type="project" value="UniProtKB-SubCell"/>
</dbReference>
<dbReference type="InterPro" id="IPR006086">
    <property type="entry name" value="XPG-I_dom"/>
</dbReference>
<dbReference type="CDD" id="cd09857">
    <property type="entry name" value="PIN_EXO1"/>
    <property type="match status" value="1"/>
</dbReference>
<feature type="domain" description="XPG N-terminal" evidence="16">
    <location>
        <begin position="1"/>
        <end position="99"/>
    </location>
</feature>
<feature type="compositionally biased region" description="Low complexity" evidence="14">
    <location>
        <begin position="983"/>
        <end position="993"/>
    </location>
</feature>
<dbReference type="GO" id="GO:0046872">
    <property type="term" value="F:metal ion binding"/>
    <property type="evidence" value="ECO:0007669"/>
    <property type="project" value="UniProtKB-KW"/>
</dbReference>
<dbReference type="AlphaFoldDB" id="A0A854QLP0"/>
<feature type="region of interest" description="Disordered" evidence="14">
    <location>
        <begin position="924"/>
        <end position="1089"/>
    </location>
</feature>